<accession>A0A2J7TMC7</accession>
<gene>
    <name evidence="1" type="ORF">CR492_03225</name>
</gene>
<comment type="caution">
    <text evidence="1">The sequence shown here is derived from an EMBL/GenBank/DDBJ whole genome shotgun (WGS) entry which is preliminary data.</text>
</comment>
<protein>
    <submittedName>
        <fullName evidence="1">Uncharacterized protein</fullName>
    </submittedName>
</protein>
<name>A0A2J7TMC7_METSI</name>
<evidence type="ECO:0000313" key="2">
    <source>
        <dbReference type="Proteomes" id="UP000236286"/>
    </source>
</evidence>
<dbReference type="EMBL" id="PDZR01000001">
    <property type="protein sequence ID" value="PNG27914.1"/>
    <property type="molecule type" value="Genomic_DNA"/>
</dbReference>
<dbReference type="AlphaFoldDB" id="A0A2J7TMC7"/>
<organism evidence="1 2">
    <name type="scientific">Methylocella silvestris</name>
    <dbReference type="NCBI Taxonomy" id="199596"/>
    <lineage>
        <taxon>Bacteria</taxon>
        <taxon>Pseudomonadati</taxon>
        <taxon>Pseudomonadota</taxon>
        <taxon>Alphaproteobacteria</taxon>
        <taxon>Hyphomicrobiales</taxon>
        <taxon>Beijerinckiaceae</taxon>
        <taxon>Methylocella</taxon>
    </lineage>
</organism>
<evidence type="ECO:0000313" key="1">
    <source>
        <dbReference type="EMBL" id="PNG27914.1"/>
    </source>
</evidence>
<sequence length="127" mass="14028">MNSRRKIVSKPVTSTLTVRFAAMFIIFLECGMWARADDDLPSPIEPSLAEAGDWAADFNDAQIACYNGSMNACDSLWLSKRVLMDTFLWQYGRTCGGRVDLAALRSAGAFRLGGPDLHCTDIFLGRE</sequence>
<proteinExistence type="predicted"/>
<reference evidence="1 2" key="1">
    <citation type="submission" date="2017-10" db="EMBL/GenBank/DDBJ databases">
        <title>Genome announcement of Methylocella silvestris TVC from permafrost.</title>
        <authorList>
            <person name="Wang J."/>
            <person name="Geng K."/>
            <person name="Ul-Haque F."/>
            <person name="Crombie A.T."/>
            <person name="Street L.E."/>
            <person name="Wookey P.A."/>
            <person name="Murrell J.C."/>
            <person name="Pratscher J."/>
        </authorList>
    </citation>
    <scope>NUCLEOTIDE SEQUENCE [LARGE SCALE GENOMIC DNA]</scope>
    <source>
        <strain evidence="1 2">TVC</strain>
    </source>
</reference>
<dbReference type="Proteomes" id="UP000236286">
    <property type="component" value="Unassembled WGS sequence"/>
</dbReference>